<evidence type="ECO:0000313" key="3">
    <source>
        <dbReference type="Proteomes" id="UP000799421"/>
    </source>
</evidence>
<proteinExistence type="predicted"/>
<protein>
    <submittedName>
        <fullName evidence="2">Uncharacterized protein</fullName>
    </submittedName>
</protein>
<accession>A0A6A7BVR5</accession>
<sequence length="56" mass="6099">MAPVTDSPNNSSGDRHNPPPKSPCSRCTMGYPWHPYSTPPHTPQPPPTPPPSPRRS</sequence>
<dbReference type="EMBL" id="MU005998">
    <property type="protein sequence ID" value="KAF2859067.1"/>
    <property type="molecule type" value="Genomic_DNA"/>
</dbReference>
<dbReference type="Proteomes" id="UP000799421">
    <property type="component" value="Unassembled WGS sequence"/>
</dbReference>
<evidence type="ECO:0000256" key="1">
    <source>
        <dbReference type="SAM" id="MobiDB-lite"/>
    </source>
</evidence>
<feature type="region of interest" description="Disordered" evidence="1">
    <location>
        <begin position="1"/>
        <end position="56"/>
    </location>
</feature>
<reference evidence="2" key="1">
    <citation type="journal article" date="2020" name="Stud. Mycol.">
        <title>101 Dothideomycetes genomes: a test case for predicting lifestyles and emergence of pathogens.</title>
        <authorList>
            <person name="Haridas S."/>
            <person name="Albert R."/>
            <person name="Binder M."/>
            <person name="Bloem J."/>
            <person name="Labutti K."/>
            <person name="Salamov A."/>
            <person name="Andreopoulos B."/>
            <person name="Baker S."/>
            <person name="Barry K."/>
            <person name="Bills G."/>
            <person name="Bluhm B."/>
            <person name="Cannon C."/>
            <person name="Castanera R."/>
            <person name="Culley D."/>
            <person name="Daum C."/>
            <person name="Ezra D."/>
            <person name="Gonzalez J."/>
            <person name="Henrissat B."/>
            <person name="Kuo A."/>
            <person name="Liang C."/>
            <person name="Lipzen A."/>
            <person name="Lutzoni F."/>
            <person name="Magnuson J."/>
            <person name="Mondo S."/>
            <person name="Nolan M."/>
            <person name="Ohm R."/>
            <person name="Pangilinan J."/>
            <person name="Park H.-J."/>
            <person name="Ramirez L."/>
            <person name="Alfaro M."/>
            <person name="Sun H."/>
            <person name="Tritt A."/>
            <person name="Yoshinaga Y."/>
            <person name="Zwiers L.-H."/>
            <person name="Turgeon B."/>
            <person name="Goodwin S."/>
            <person name="Spatafora J."/>
            <person name="Crous P."/>
            <person name="Grigoriev I."/>
        </authorList>
    </citation>
    <scope>NUCLEOTIDE SEQUENCE</scope>
    <source>
        <strain evidence="2">CBS 480.64</strain>
    </source>
</reference>
<name>A0A6A7BVR5_9PEZI</name>
<feature type="compositionally biased region" description="Polar residues" evidence="1">
    <location>
        <begin position="1"/>
        <end position="12"/>
    </location>
</feature>
<evidence type="ECO:0000313" key="2">
    <source>
        <dbReference type="EMBL" id="KAF2859067.1"/>
    </source>
</evidence>
<gene>
    <name evidence="2" type="ORF">K470DRAFT_259237</name>
</gene>
<dbReference type="AlphaFoldDB" id="A0A6A7BVR5"/>
<organism evidence="2 3">
    <name type="scientific">Piedraia hortae CBS 480.64</name>
    <dbReference type="NCBI Taxonomy" id="1314780"/>
    <lineage>
        <taxon>Eukaryota</taxon>
        <taxon>Fungi</taxon>
        <taxon>Dikarya</taxon>
        <taxon>Ascomycota</taxon>
        <taxon>Pezizomycotina</taxon>
        <taxon>Dothideomycetes</taxon>
        <taxon>Dothideomycetidae</taxon>
        <taxon>Capnodiales</taxon>
        <taxon>Piedraiaceae</taxon>
        <taxon>Piedraia</taxon>
    </lineage>
</organism>
<keyword evidence="3" id="KW-1185">Reference proteome</keyword>
<feature type="compositionally biased region" description="Pro residues" evidence="1">
    <location>
        <begin position="37"/>
        <end position="56"/>
    </location>
</feature>